<gene>
    <name evidence="1" type="ORF">HAX54_051226</name>
</gene>
<name>A0ABS8WQ10_DATST</name>
<keyword evidence="2" id="KW-1185">Reference proteome</keyword>
<dbReference type="EMBL" id="JACEIK010009074">
    <property type="protein sequence ID" value="MCE3051937.1"/>
    <property type="molecule type" value="Genomic_DNA"/>
</dbReference>
<organism evidence="1 2">
    <name type="scientific">Datura stramonium</name>
    <name type="common">Jimsonweed</name>
    <name type="synonym">Common thornapple</name>
    <dbReference type="NCBI Taxonomy" id="4076"/>
    <lineage>
        <taxon>Eukaryota</taxon>
        <taxon>Viridiplantae</taxon>
        <taxon>Streptophyta</taxon>
        <taxon>Embryophyta</taxon>
        <taxon>Tracheophyta</taxon>
        <taxon>Spermatophyta</taxon>
        <taxon>Magnoliopsida</taxon>
        <taxon>eudicotyledons</taxon>
        <taxon>Gunneridae</taxon>
        <taxon>Pentapetalae</taxon>
        <taxon>asterids</taxon>
        <taxon>lamiids</taxon>
        <taxon>Solanales</taxon>
        <taxon>Solanaceae</taxon>
        <taxon>Solanoideae</taxon>
        <taxon>Datureae</taxon>
        <taxon>Datura</taxon>
    </lineage>
</organism>
<feature type="non-terminal residue" evidence="1">
    <location>
        <position position="75"/>
    </location>
</feature>
<protein>
    <submittedName>
        <fullName evidence="1">Uncharacterized protein</fullName>
    </submittedName>
</protein>
<evidence type="ECO:0000313" key="2">
    <source>
        <dbReference type="Proteomes" id="UP000823775"/>
    </source>
</evidence>
<feature type="non-terminal residue" evidence="1">
    <location>
        <position position="1"/>
    </location>
</feature>
<comment type="caution">
    <text evidence="1">The sequence shown here is derived from an EMBL/GenBank/DDBJ whole genome shotgun (WGS) entry which is preliminary data.</text>
</comment>
<accession>A0ABS8WQ10</accession>
<proteinExistence type="predicted"/>
<evidence type="ECO:0000313" key="1">
    <source>
        <dbReference type="EMBL" id="MCE3051937.1"/>
    </source>
</evidence>
<dbReference type="Proteomes" id="UP000823775">
    <property type="component" value="Unassembled WGS sequence"/>
</dbReference>
<reference evidence="1 2" key="1">
    <citation type="journal article" date="2021" name="BMC Genomics">
        <title>Datura genome reveals duplications of psychoactive alkaloid biosynthetic genes and high mutation rate following tissue culture.</title>
        <authorList>
            <person name="Rajewski A."/>
            <person name="Carter-House D."/>
            <person name="Stajich J."/>
            <person name="Litt A."/>
        </authorList>
    </citation>
    <scope>NUCLEOTIDE SEQUENCE [LARGE SCALE GENOMIC DNA]</scope>
    <source>
        <strain evidence="1">AR-01</strain>
    </source>
</reference>
<sequence length="75" mass="8463">SLALIPYLHAHRLWELRVKSINFDPGTIGLILLMMGIRSLDVHIKFVVGDLSKAAPKSTRFRCKVKGFPPHVARE</sequence>